<sequence length="113" mass="13313">MKRIDTQDYKGEVLSLKELKELIEDLPFSGHDFVVFYDDDKDDYVQTILENPELDEESAYLIEARVYRQGGDFTHYRTIVAGAEDVFIPFEAFYNDVPFSYETWEDVTEEFAD</sequence>
<comment type="caution">
    <text evidence="1">The sequence shown here is derived from an EMBL/GenBank/DDBJ whole genome shotgun (WGS) entry which is preliminary data.</text>
</comment>
<dbReference type="GeneID" id="84579518"/>
<dbReference type="AlphaFoldDB" id="A0A2T5XY46"/>
<organism evidence="1 2">
    <name type="scientific">Capnocytophaga leadbetteri</name>
    <dbReference type="NCBI Taxonomy" id="327575"/>
    <lineage>
        <taxon>Bacteria</taxon>
        <taxon>Pseudomonadati</taxon>
        <taxon>Bacteroidota</taxon>
        <taxon>Flavobacteriia</taxon>
        <taxon>Flavobacteriales</taxon>
        <taxon>Flavobacteriaceae</taxon>
        <taxon>Capnocytophaga</taxon>
    </lineage>
</organism>
<accession>A0A2T5XY46</accession>
<evidence type="ECO:0000313" key="1">
    <source>
        <dbReference type="EMBL" id="PTX08444.1"/>
    </source>
</evidence>
<protein>
    <submittedName>
        <fullName evidence="1">Uncharacterized protein</fullName>
    </submittedName>
</protein>
<proteinExistence type="predicted"/>
<reference evidence="1 2" key="1">
    <citation type="submission" date="2018-04" db="EMBL/GenBank/DDBJ databases">
        <title>Genomic Encyclopedia of Archaeal and Bacterial Type Strains, Phase II (KMG-II): from individual species to whole genera.</title>
        <authorList>
            <person name="Goeker M."/>
        </authorList>
    </citation>
    <scope>NUCLEOTIDE SEQUENCE [LARGE SCALE GENOMIC DNA]</scope>
    <source>
        <strain evidence="1 2">DSM 22902</strain>
    </source>
</reference>
<dbReference type="RefSeq" id="WP_107780436.1">
    <property type="nucleotide sequence ID" value="NZ_QBKG01000001.1"/>
</dbReference>
<gene>
    <name evidence="1" type="ORF">C8P65_101109</name>
</gene>
<evidence type="ECO:0000313" key="2">
    <source>
        <dbReference type="Proteomes" id="UP000243985"/>
    </source>
</evidence>
<dbReference type="EMBL" id="QBKG01000001">
    <property type="protein sequence ID" value="PTX08444.1"/>
    <property type="molecule type" value="Genomic_DNA"/>
</dbReference>
<name>A0A2T5XY46_9FLAO</name>
<dbReference type="Proteomes" id="UP000243985">
    <property type="component" value="Unassembled WGS sequence"/>
</dbReference>